<reference evidence="4 5" key="1">
    <citation type="submission" date="2011-02" db="EMBL/GenBank/DDBJ databases">
        <title>The Genome Sequence of Sphaeroforma arctica JP610.</title>
        <authorList>
            <consortium name="The Broad Institute Genome Sequencing Platform"/>
            <person name="Russ C."/>
            <person name="Cuomo C."/>
            <person name="Young S.K."/>
            <person name="Zeng Q."/>
            <person name="Gargeya S."/>
            <person name="Alvarado L."/>
            <person name="Berlin A."/>
            <person name="Chapman S.B."/>
            <person name="Chen Z."/>
            <person name="Freedman E."/>
            <person name="Gellesch M."/>
            <person name="Goldberg J."/>
            <person name="Griggs A."/>
            <person name="Gujja S."/>
            <person name="Heilman E."/>
            <person name="Heiman D."/>
            <person name="Howarth C."/>
            <person name="Mehta T."/>
            <person name="Neiman D."/>
            <person name="Pearson M."/>
            <person name="Roberts A."/>
            <person name="Saif S."/>
            <person name="Shea T."/>
            <person name="Shenoy N."/>
            <person name="Sisk P."/>
            <person name="Stolte C."/>
            <person name="Sykes S."/>
            <person name="White J."/>
            <person name="Yandava C."/>
            <person name="Burger G."/>
            <person name="Gray M.W."/>
            <person name="Holland P.W.H."/>
            <person name="King N."/>
            <person name="Lang F.B.F."/>
            <person name="Roger A.J."/>
            <person name="Ruiz-Trillo I."/>
            <person name="Haas B."/>
            <person name="Nusbaum C."/>
            <person name="Birren B."/>
        </authorList>
    </citation>
    <scope>NUCLEOTIDE SEQUENCE [LARGE SCALE GENOMIC DNA]</scope>
    <source>
        <strain evidence="4 5">JP610</strain>
    </source>
</reference>
<keyword evidence="2" id="KW-0472">Membrane</keyword>
<dbReference type="PANTHER" id="PTHR11733:SF232">
    <property type="entry name" value="NEPRILYSIN METALLOPEPTIDASE FAMILY"/>
    <property type="match status" value="1"/>
</dbReference>
<feature type="transmembrane region" description="Helical" evidence="2">
    <location>
        <begin position="52"/>
        <end position="74"/>
    </location>
</feature>
<dbReference type="GeneID" id="25907364"/>
<keyword evidence="2" id="KW-0812">Transmembrane</keyword>
<sequence length="413" mass="45413">MNYDEEPLYSEEGFSPFTHSDRNHGNNDRNQAHMTMPPPLNRHRNRPPFLRCALIVGLAAVVIALASAGVAVYMTGDCPDQLACVSVEPLACPSPAALAQASEPAKVYEDTHEHNIPACNNSDVCLSKDCVVGAADVLRDIDHNIDPCDDFFEYTCGNYKAANAIPDDRSTVSRFSDLFDANAQVLRSILETPGETAPATELEMTIDLAHKYYQSCMDVDTLEAVSSEGLIAQWRPIIQYDLKQSTLTQTVAELTLSGIRHFFKVEVFSDFKEATRNALYLGQASGLLPDPSYYAMDNHRDAYVSFIVQLFELTGISGTSDMEQNALKAKELFDFEKSLADIQVPPVELRDPIAIYNPMPISDIPASAAFDFAAFFDALNLPAPVDKVIVLVPVYFEKLEAILGAADPKILSM</sequence>
<dbReference type="EMBL" id="KQ242107">
    <property type="protein sequence ID" value="KNC80797.1"/>
    <property type="molecule type" value="Genomic_DNA"/>
</dbReference>
<dbReference type="STRING" id="667725.A0A0L0FVD5"/>
<evidence type="ECO:0000313" key="4">
    <source>
        <dbReference type="EMBL" id="KNC80797.1"/>
    </source>
</evidence>
<evidence type="ECO:0000256" key="2">
    <source>
        <dbReference type="SAM" id="Phobius"/>
    </source>
</evidence>
<organism evidence="4 5">
    <name type="scientific">Sphaeroforma arctica JP610</name>
    <dbReference type="NCBI Taxonomy" id="667725"/>
    <lineage>
        <taxon>Eukaryota</taxon>
        <taxon>Ichthyosporea</taxon>
        <taxon>Ichthyophonida</taxon>
        <taxon>Sphaeroforma</taxon>
    </lineage>
</organism>
<evidence type="ECO:0000256" key="1">
    <source>
        <dbReference type="SAM" id="MobiDB-lite"/>
    </source>
</evidence>
<feature type="domain" description="Peptidase M13 N-terminal" evidence="3">
    <location>
        <begin position="147"/>
        <end position="409"/>
    </location>
</feature>
<dbReference type="Proteomes" id="UP000054560">
    <property type="component" value="Unassembled WGS sequence"/>
</dbReference>
<dbReference type="eggNOG" id="KOG3624">
    <property type="taxonomic scope" value="Eukaryota"/>
</dbReference>
<keyword evidence="5" id="KW-1185">Reference proteome</keyword>
<dbReference type="Gene3D" id="1.10.1380.10">
    <property type="entry name" value="Neutral endopeptidase , domain2"/>
    <property type="match status" value="1"/>
</dbReference>
<dbReference type="RefSeq" id="XP_014154699.1">
    <property type="nucleotide sequence ID" value="XM_014299224.1"/>
</dbReference>
<dbReference type="InterPro" id="IPR008753">
    <property type="entry name" value="Peptidase_M13_N"/>
</dbReference>
<dbReference type="Pfam" id="PF05649">
    <property type="entry name" value="Peptidase_M13_N"/>
    <property type="match status" value="1"/>
</dbReference>
<evidence type="ECO:0000313" key="5">
    <source>
        <dbReference type="Proteomes" id="UP000054560"/>
    </source>
</evidence>
<dbReference type="GO" id="GO:0005886">
    <property type="term" value="C:plasma membrane"/>
    <property type="evidence" value="ECO:0007669"/>
    <property type="project" value="TreeGrafter"/>
</dbReference>
<keyword evidence="2" id="KW-1133">Transmembrane helix</keyword>
<proteinExistence type="predicted"/>
<dbReference type="PANTHER" id="PTHR11733">
    <property type="entry name" value="ZINC METALLOPROTEASE FAMILY M13 NEPRILYSIN-RELATED"/>
    <property type="match status" value="1"/>
</dbReference>
<dbReference type="AlphaFoldDB" id="A0A0L0FVD5"/>
<dbReference type="SUPFAM" id="SSF55486">
    <property type="entry name" value="Metalloproteases ('zincins'), catalytic domain"/>
    <property type="match status" value="1"/>
</dbReference>
<dbReference type="PROSITE" id="PS51885">
    <property type="entry name" value="NEPRILYSIN"/>
    <property type="match status" value="1"/>
</dbReference>
<feature type="compositionally biased region" description="Basic and acidic residues" evidence="1">
    <location>
        <begin position="19"/>
        <end position="31"/>
    </location>
</feature>
<accession>A0A0L0FVD5</accession>
<protein>
    <recommendedName>
        <fullName evidence="3">Peptidase M13 N-terminal domain-containing protein</fullName>
    </recommendedName>
</protein>
<evidence type="ECO:0000259" key="3">
    <source>
        <dbReference type="Pfam" id="PF05649"/>
    </source>
</evidence>
<gene>
    <name evidence="4" type="ORF">SARC_06860</name>
</gene>
<dbReference type="GO" id="GO:0016485">
    <property type="term" value="P:protein processing"/>
    <property type="evidence" value="ECO:0007669"/>
    <property type="project" value="TreeGrafter"/>
</dbReference>
<dbReference type="GO" id="GO:0004222">
    <property type="term" value="F:metalloendopeptidase activity"/>
    <property type="evidence" value="ECO:0007669"/>
    <property type="project" value="InterPro"/>
</dbReference>
<dbReference type="OrthoDB" id="2287358at2759"/>
<feature type="region of interest" description="Disordered" evidence="1">
    <location>
        <begin position="1"/>
        <end position="42"/>
    </location>
</feature>
<dbReference type="InterPro" id="IPR000718">
    <property type="entry name" value="Peptidase_M13"/>
</dbReference>
<dbReference type="InterPro" id="IPR042089">
    <property type="entry name" value="Peptidase_M13_dom_2"/>
</dbReference>
<name>A0A0L0FVD5_9EUKA</name>